<keyword evidence="4" id="KW-1185">Reference proteome</keyword>
<dbReference type="AlphaFoldDB" id="A0A485NXH1"/>
<dbReference type="InterPro" id="IPR005707">
    <property type="entry name" value="Ribosomal_uS2_euk/arc"/>
</dbReference>
<evidence type="ECO:0000313" key="4">
    <source>
        <dbReference type="Proteomes" id="UP000386466"/>
    </source>
</evidence>
<dbReference type="GO" id="GO:0015935">
    <property type="term" value="C:small ribosomal subunit"/>
    <property type="evidence" value="ECO:0007669"/>
    <property type="project" value="InterPro"/>
</dbReference>
<evidence type="ECO:0000313" key="3">
    <source>
        <dbReference type="EMBL" id="VFV36858.1"/>
    </source>
</evidence>
<dbReference type="Proteomes" id="UP000386466">
    <property type="component" value="Unassembled WGS sequence"/>
</dbReference>
<dbReference type="InterPro" id="IPR023591">
    <property type="entry name" value="Ribosomal_uS2_flav_dom_sf"/>
</dbReference>
<keyword evidence="1 3" id="KW-0689">Ribosomal protein</keyword>
<dbReference type="PANTHER" id="PTHR11489">
    <property type="entry name" value="40S RIBOSOMAL PROTEIN SA"/>
    <property type="match status" value="1"/>
</dbReference>
<evidence type="ECO:0000256" key="1">
    <source>
        <dbReference type="ARBA" id="ARBA00022980"/>
    </source>
</evidence>
<proteinExistence type="predicted"/>
<dbReference type="GO" id="GO:0003735">
    <property type="term" value="F:structural constituent of ribosome"/>
    <property type="evidence" value="ECO:0007669"/>
    <property type="project" value="InterPro"/>
</dbReference>
<accession>A0A485NXH1</accession>
<evidence type="ECO:0000256" key="2">
    <source>
        <dbReference type="ARBA" id="ARBA00023274"/>
    </source>
</evidence>
<sequence length="73" mass="7942">PFLPGTFTNQVQATFQEPQLPLVTDPRGDHRSLTEASYVNLLATASSVYTDSSALCRHCLLVLEQPSSATTTF</sequence>
<dbReference type="Gene3D" id="3.40.50.10490">
    <property type="entry name" value="Glucose-6-phosphate isomerase like protein, domain 1"/>
    <property type="match status" value="1"/>
</dbReference>
<gene>
    <name evidence="3" type="ORF">LYPA_23C016327</name>
</gene>
<dbReference type="EMBL" id="CAAGRJ010023385">
    <property type="protein sequence ID" value="VFV36858.1"/>
    <property type="molecule type" value="Genomic_DNA"/>
</dbReference>
<keyword evidence="2" id="KW-0687">Ribonucleoprotein</keyword>
<dbReference type="GO" id="GO:0006412">
    <property type="term" value="P:translation"/>
    <property type="evidence" value="ECO:0007669"/>
    <property type="project" value="InterPro"/>
</dbReference>
<protein>
    <submittedName>
        <fullName evidence="3">40s ribosomal protein sa-like</fullName>
    </submittedName>
</protein>
<organism evidence="3 4">
    <name type="scientific">Lynx pardinus</name>
    <name type="common">Iberian lynx</name>
    <name type="synonym">Felis pardina</name>
    <dbReference type="NCBI Taxonomy" id="191816"/>
    <lineage>
        <taxon>Eukaryota</taxon>
        <taxon>Metazoa</taxon>
        <taxon>Chordata</taxon>
        <taxon>Craniata</taxon>
        <taxon>Vertebrata</taxon>
        <taxon>Euteleostomi</taxon>
        <taxon>Mammalia</taxon>
        <taxon>Eutheria</taxon>
        <taxon>Laurasiatheria</taxon>
        <taxon>Carnivora</taxon>
        <taxon>Feliformia</taxon>
        <taxon>Felidae</taxon>
        <taxon>Felinae</taxon>
        <taxon>Lynx</taxon>
    </lineage>
</organism>
<dbReference type="SUPFAM" id="SSF52313">
    <property type="entry name" value="Ribosomal protein S2"/>
    <property type="match status" value="1"/>
</dbReference>
<feature type="non-terminal residue" evidence="3">
    <location>
        <position position="1"/>
    </location>
</feature>
<reference evidence="3 4" key="1">
    <citation type="submission" date="2019-01" db="EMBL/GenBank/DDBJ databases">
        <authorList>
            <person name="Alioto T."/>
            <person name="Alioto T."/>
        </authorList>
    </citation>
    <scope>NUCLEOTIDE SEQUENCE [LARGE SCALE GENOMIC DNA]</scope>
</reference>
<name>A0A485NXH1_LYNPA</name>